<proteinExistence type="predicted"/>
<evidence type="ECO:0000256" key="6">
    <source>
        <dbReference type="SAM" id="Phobius"/>
    </source>
</evidence>
<keyword evidence="3 6" id="KW-1133">Transmembrane helix</keyword>
<keyword evidence="2 6" id="KW-0812">Transmembrane</keyword>
<dbReference type="Pfam" id="PF10242">
    <property type="entry name" value="L_HMGIC_fpl"/>
    <property type="match status" value="1"/>
</dbReference>
<gene>
    <name evidence="8" type="ORF">D915_000705</name>
</gene>
<feature type="chain" id="PRO_5020025970" evidence="7">
    <location>
        <begin position="17"/>
        <end position="366"/>
    </location>
</feature>
<dbReference type="PANTHER" id="PTHR12489">
    <property type="entry name" value="LIPOMA HMGIC FUSION PARTNER-LIKE PROTEIN"/>
    <property type="match status" value="1"/>
</dbReference>
<keyword evidence="4 6" id="KW-0472">Membrane</keyword>
<organism evidence="8 9">
    <name type="scientific">Fasciola hepatica</name>
    <name type="common">Liver fluke</name>
    <dbReference type="NCBI Taxonomy" id="6192"/>
    <lineage>
        <taxon>Eukaryota</taxon>
        <taxon>Metazoa</taxon>
        <taxon>Spiralia</taxon>
        <taxon>Lophotrochozoa</taxon>
        <taxon>Platyhelminthes</taxon>
        <taxon>Trematoda</taxon>
        <taxon>Digenea</taxon>
        <taxon>Plagiorchiida</taxon>
        <taxon>Echinostomata</taxon>
        <taxon>Echinostomatoidea</taxon>
        <taxon>Fasciolidae</taxon>
        <taxon>Fasciola</taxon>
    </lineage>
</organism>
<dbReference type="GO" id="GO:0016020">
    <property type="term" value="C:membrane"/>
    <property type="evidence" value="ECO:0007669"/>
    <property type="project" value="UniProtKB-SubCell"/>
</dbReference>
<feature type="signal peptide" evidence="7">
    <location>
        <begin position="1"/>
        <end position="16"/>
    </location>
</feature>
<comment type="subcellular location">
    <subcellularLocation>
        <location evidence="1">Membrane</location>
        <topology evidence="1">Multi-pass membrane protein</topology>
    </subcellularLocation>
</comment>
<evidence type="ECO:0000256" key="5">
    <source>
        <dbReference type="SAM" id="MobiDB-lite"/>
    </source>
</evidence>
<keyword evidence="9" id="KW-1185">Reference proteome</keyword>
<feature type="region of interest" description="Disordered" evidence="5">
    <location>
        <begin position="346"/>
        <end position="366"/>
    </location>
</feature>
<comment type="caution">
    <text evidence="8">The sequence shown here is derived from an EMBL/GenBank/DDBJ whole genome shotgun (WGS) entry which is preliminary data.</text>
</comment>
<name>A0A4E0RXP0_FASHE</name>
<evidence type="ECO:0000256" key="3">
    <source>
        <dbReference type="ARBA" id="ARBA00022989"/>
    </source>
</evidence>
<feature type="transmembrane region" description="Helical" evidence="6">
    <location>
        <begin position="126"/>
        <end position="154"/>
    </location>
</feature>
<dbReference type="Proteomes" id="UP000230066">
    <property type="component" value="Unassembled WGS sequence"/>
</dbReference>
<dbReference type="PANTHER" id="PTHR12489:SF1">
    <property type="entry name" value="LP10272P"/>
    <property type="match status" value="1"/>
</dbReference>
<dbReference type="InterPro" id="IPR019372">
    <property type="entry name" value="LHFPL"/>
</dbReference>
<sequence length="366" mass="39773">MWIFWITWSLLTCTSALLCLTGCVVPAWLKGSVHVSAQSLQTELLLDLGMNTYGMSSRLGLYRRCVYPVYVQAGPDPRAVTTSASRAKASGSGRVQNSGPRADLIHLRSTCGHYEFALIPHTAWRIGLTLLVLSSIILVFLSFFLLLSGCYLTVLGLVRVQRTCQVLLLIAGTLAFLCCGIYPLGWNQNSEVQQICGQSSSGYRLGRCQIGWAYLTTLFGAFLAIASAALPSLCVNHVTNDETRAETCCKFRFPWPPATSDDTDHPGFKYESGKESGIPMVPMYSRQLDGVSGVGSTMTPCCSPTLAHHPLMGPNTVFLCSSMTPLGQQPFLTQAHSIYSQFTNTSSLGDSSNELGQRPLLTSTKD</sequence>
<evidence type="ECO:0000256" key="4">
    <source>
        <dbReference type="ARBA" id="ARBA00023136"/>
    </source>
</evidence>
<evidence type="ECO:0000256" key="7">
    <source>
        <dbReference type="SAM" id="SignalP"/>
    </source>
</evidence>
<reference evidence="8" key="1">
    <citation type="submission" date="2019-03" db="EMBL/GenBank/DDBJ databases">
        <title>Improved annotation for the trematode Fasciola hepatica.</title>
        <authorList>
            <person name="Choi Y.-J."/>
            <person name="Martin J."/>
            <person name="Mitreva M."/>
        </authorList>
    </citation>
    <scope>NUCLEOTIDE SEQUENCE [LARGE SCALE GENOMIC DNA]</scope>
</reference>
<evidence type="ECO:0000256" key="2">
    <source>
        <dbReference type="ARBA" id="ARBA00022692"/>
    </source>
</evidence>
<accession>A0A4E0RXP0</accession>
<keyword evidence="7" id="KW-0732">Signal</keyword>
<protein>
    <submittedName>
        <fullName evidence="8">Lipoma HMGIC fusion partner</fullName>
    </submittedName>
</protein>
<feature type="transmembrane region" description="Helical" evidence="6">
    <location>
        <begin position="212"/>
        <end position="235"/>
    </location>
</feature>
<dbReference type="EMBL" id="JXXN02000209">
    <property type="protein sequence ID" value="THD28208.1"/>
    <property type="molecule type" value="Genomic_DNA"/>
</dbReference>
<dbReference type="AlphaFoldDB" id="A0A4E0RXP0"/>
<evidence type="ECO:0000256" key="1">
    <source>
        <dbReference type="ARBA" id="ARBA00004141"/>
    </source>
</evidence>
<evidence type="ECO:0000313" key="9">
    <source>
        <dbReference type="Proteomes" id="UP000230066"/>
    </source>
</evidence>
<evidence type="ECO:0000313" key="8">
    <source>
        <dbReference type="EMBL" id="THD28208.1"/>
    </source>
</evidence>
<feature type="transmembrane region" description="Helical" evidence="6">
    <location>
        <begin position="166"/>
        <end position="184"/>
    </location>
</feature>
<dbReference type="Gene3D" id="1.20.140.150">
    <property type="match status" value="1"/>
</dbReference>